<evidence type="ECO:0000313" key="3">
    <source>
        <dbReference type="EMBL" id="NMI01354.1"/>
    </source>
</evidence>
<keyword evidence="1" id="KW-0804">Transcription</keyword>
<keyword evidence="1" id="KW-0805">Transcription regulation</keyword>
<reference evidence="3 4" key="1">
    <citation type="submission" date="2020-04" db="EMBL/GenBank/DDBJ databases">
        <authorList>
            <person name="Klaysubun C."/>
            <person name="Duangmal K."/>
            <person name="Lipun K."/>
        </authorList>
    </citation>
    <scope>NUCLEOTIDE SEQUENCE [LARGE SCALE GENOMIC DNA]</scope>
    <source>
        <strain evidence="3 4">K10HN5</strain>
    </source>
</reference>
<name>A0ABX1SMJ7_9PSEU</name>
<dbReference type="RefSeq" id="WP_169384816.1">
    <property type="nucleotide sequence ID" value="NZ_JAAXLA010000082.1"/>
</dbReference>
<sequence length="115" mass="12630">MAEHHAIRGTRAGVSGGGPFGELRDGPWAPRRPVSYWCAQGHHTQLELAVSAEVPGLWDCRCGLAAGQDQTQPPEPVGERPFKTHFDYVQDRRTDAEGETLLAEALARLRAQRDS</sequence>
<dbReference type="Pfam" id="PF13397">
    <property type="entry name" value="RbpA"/>
    <property type="match status" value="1"/>
</dbReference>
<dbReference type="InterPro" id="IPR038638">
    <property type="entry name" value="RbpA_sf"/>
</dbReference>
<evidence type="ECO:0000256" key="1">
    <source>
        <dbReference type="HAMAP-Rule" id="MF_01483"/>
    </source>
</evidence>
<keyword evidence="1" id="KW-0862">Zinc</keyword>
<feature type="binding site" evidence="1">
    <location>
        <position position="62"/>
    </location>
    <ligand>
        <name>Zn(2+)</name>
        <dbReference type="ChEBI" id="CHEBI:29105"/>
    </ligand>
</feature>
<evidence type="ECO:0000256" key="2">
    <source>
        <dbReference type="SAM" id="MobiDB-lite"/>
    </source>
</evidence>
<keyword evidence="4" id="KW-1185">Reference proteome</keyword>
<keyword evidence="1" id="KW-0479">Metal-binding</keyword>
<comment type="caution">
    <text evidence="3">The sequence shown here is derived from an EMBL/GenBank/DDBJ whole genome shotgun (WGS) entry which is preliminary data.</text>
</comment>
<comment type="similarity">
    <text evidence="1">Belongs to the RNA polymerase-binding protein RbpA family.</text>
</comment>
<gene>
    <name evidence="1" type="primary">rbpA</name>
    <name evidence="3" type="ORF">HF526_29265</name>
</gene>
<dbReference type="EMBL" id="JAAXLA010000082">
    <property type="protein sequence ID" value="NMI01354.1"/>
    <property type="molecule type" value="Genomic_DNA"/>
</dbReference>
<comment type="subunit">
    <text evidence="1">Forms a complex with the RNAP catalytic core and with free principal sigma factors.</text>
</comment>
<accession>A0ABX1SMJ7</accession>
<dbReference type="Gene3D" id="2.20.28.270">
    <property type="entry name" value="RNA polymerase-binding protein A"/>
    <property type="match status" value="1"/>
</dbReference>
<proteinExistence type="inferred from homology"/>
<feature type="binding site" evidence="1">
    <location>
        <position position="60"/>
    </location>
    <ligand>
        <name>Zn(2+)</name>
        <dbReference type="ChEBI" id="CHEBI:29105"/>
    </ligand>
</feature>
<organism evidence="3 4">
    <name type="scientific">Pseudonocardia acidicola</name>
    <dbReference type="NCBI Taxonomy" id="2724939"/>
    <lineage>
        <taxon>Bacteria</taxon>
        <taxon>Bacillati</taxon>
        <taxon>Actinomycetota</taxon>
        <taxon>Actinomycetes</taxon>
        <taxon>Pseudonocardiales</taxon>
        <taxon>Pseudonocardiaceae</taxon>
        <taxon>Pseudonocardia</taxon>
    </lineage>
</organism>
<comment type="function">
    <text evidence="1">Binds to RNA polymerase (RNAP), stimulating transcription from principal, but not alternative sigma factor promoters.</text>
</comment>
<feature type="binding site" evidence="1">
    <location>
        <position position="42"/>
    </location>
    <ligand>
        <name>Zn(2+)</name>
        <dbReference type="ChEBI" id="CHEBI:29105"/>
    </ligand>
</feature>
<dbReference type="Proteomes" id="UP000820669">
    <property type="component" value="Unassembled WGS sequence"/>
</dbReference>
<feature type="region of interest" description="Disordered" evidence="2">
    <location>
        <begin position="1"/>
        <end position="26"/>
    </location>
</feature>
<dbReference type="InterPro" id="IPR025182">
    <property type="entry name" value="RNApol-bd_RbpA"/>
</dbReference>
<protein>
    <recommendedName>
        <fullName evidence="1">RNA polymerase-binding protein RbpA</fullName>
    </recommendedName>
</protein>
<comment type="cofactor">
    <cofactor evidence="1">
        <name>Zn(2+)</name>
        <dbReference type="ChEBI" id="CHEBI:29105"/>
    </cofactor>
    <text evidence="1">Bind 1 Zn(2+) per subunit.</text>
</comment>
<evidence type="ECO:0000313" key="4">
    <source>
        <dbReference type="Proteomes" id="UP000820669"/>
    </source>
</evidence>
<dbReference type="HAMAP" id="MF_01483">
    <property type="entry name" value="RbpA"/>
    <property type="match status" value="1"/>
</dbReference>
<feature type="binding site" evidence="1">
    <location>
        <position position="38"/>
    </location>
    <ligand>
        <name>Zn(2+)</name>
        <dbReference type="ChEBI" id="CHEBI:29105"/>
    </ligand>
</feature>